<dbReference type="AlphaFoldDB" id="A0A833LYW5"/>
<evidence type="ECO:0000313" key="2">
    <source>
        <dbReference type="Proteomes" id="UP000460298"/>
    </source>
</evidence>
<comment type="caution">
    <text evidence="1">The sequence shown here is derived from an EMBL/GenBank/DDBJ whole genome shotgun (WGS) entry which is preliminary data.</text>
</comment>
<gene>
    <name evidence="1" type="ORF">F9K24_00800</name>
</gene>
<name>A0A833LYW5_9LEPT</name>
<evidence type="ECO:0000313" key="1">
    <source>
        <dbReference type="EMBL" id="KAB2935298.1"/>
    </source>
</evidence>
<accession>A0A833LYW5</accession>
<sequence length="117" mass="13694">MNEGENMSDVAKNYYYRIQTASDHRCHITPEGLSIEFRDGRSFQAAMAPARIFPDLDELDDDKQKFLVWYAKTKAKGRWFSAEEMQQLRLRHRDELAVADDDFEGLTSRAFDSMYCI</sequence>
<dbReference type="Proteomes" id="UP000460298">
    <property type="component" value="Unassembled WGS sequence"/>
</dbReference>
<protein>
    <submittedName>
        <fullName evidence="1">Uncharacterized protein</fullName>
    </submittedName>
</protein>
<proteinExistence type="predicted"/>
<organism evidence="1 2">
    <name type="scientific">Leptonema illini</name>
    <dbReference type="NCBI Taxonomy" id="183"/>
    <lineage>
        <taxon>Bacteria</taxon>
        <taxon>Pseudomonadati</taxon>
        <taxon>Spirochaetota</taxon>
        <taxon>Spirochaetia</taxon>
        <taxon>Leptospirales</taxon>
        <taxon>Leptospiraceae</taxon>
        <taxon>Leptonema</taxon>
    </lineage>
</organism>
<reference evidence="1 2" key="1">
    <citation type="submission" date="2019-10" db="EMBL/GenBank/DDBJ databases">
        <title>Extracellular Electron Transfer in a Candidatus Methanoperedens spp. Enrichment Culture.</title>
        <authorList>
            <person name="Berger S."/>
            <person name="Rangel Shaw D."/>
            <person name="Berben T."/>
            <person name="In 'T Zandt M."/>
            <person name="Frank J."/>
            <person name="Reimann J."/>
            <person name="Jetten M.S.M."/>
            <person name="Welte C.U."/>
        </authorList>
    </citation>
    <scope>NUCLEOTIDE SEQUENCE [LARGE SCALE GENOMIC DNA]</scope>
    <source>
        <strain evidence="1">SB12</strain>
    </source>
</reference>
<dbReference type="EMBL" id="WBUI01000001">
    <property type="protein sequence ID" value="KAB2935298.1"/>
    <property type="molecule type" value="Genomic_DNA"/>
</dbReference>